<accession>A0A930KLY8</accession>
<evidence type="ECO:0000313" key="3">
    <source>
        <dbReference type="EMBL" id="MBF1650856.1"/>
    </source>
</evidence>
<keyword evidence="2" id="KW-0472">Membrane</keyword>
<protein>
    <submittedName>
        <fullName evidence="3">Uncharacterized protein</fullName>
    </submittedName>
</protein>
<feature type="transmembrane region" description="Helical" evidence="2">
    <location>
        <begin position="127"/>
        <end position="151"/>
    </location>
</feature>
<feature type="transmembrane region" description="Helical" evidence="2">
    <location>
        <begin position="68"/>
        <end position="88"/>
    </location>
</feature>
<comment type="caution">
    <text evidence="3">The sequence shown here is derived from an EMBL/GenBank/DDBJ whole genome shotgun (WGS) entry which is preliminary data.</text>
</comment>
<keyword evidence="2" id="KW-1133">Transmembrane helix</keyword>
<dbReference type="AlphaFoldDB" id="A0A930KLY8"/>
<dbReference type="Proteomes" id="UP000769484">
    <property type="component" value="Unassembled WGS sequence"/>
</dbReference>
<feature type="compositionally biased region" description="Acidic residues" evidence="1">
    <location>
        <begin position="44"/>
        <end position="57"/>
    </location>
</feature>
<evidence type="ECO:0000256" key="2">
    <source>
        <dbReference type="SAM" id="Phobius"/>
    </source>
</evidence>
<keyword evidence="2" id="KW-0812">Transmembrane</keyword>
<sequence>MSQLPQNNEAFDYNPEYAKLYQEDDSEQSSPDASDEQLLSANESPDDSPDGSPDEPADQAAGKGMASFSILFGFLGPLSFFLGGRLIVQGFGENGTQAVIFSPLLSILGLCLGIAARRHGARASGGLVLNGLGICFFLCIAFLIMLIANALSNM</sequence>
<dbReference type="EMBL" id="JABZXJ010000167">
    <property type="protein sequence ID" value="MBF1650856.1"/>
    <property type="molecule type" value="Genomic_DNA"/>
</dbReference>
<reference evidence="3" key="1">
    <citation type="submission" date="2020-04" db="EMBL/GenBank/DDBJ databases">
        <title>Deep metagenomics examines the oral microbiome during advanced dental caries in children, revealing novel taxa and co-occurrences with host molecules.</title>
        <authorList>
            <person name="Baker J.L."/>
            <person name="Morton J.T."/>
            <person name="Dinis M."/>
            <person name="Alvarez R."/>
            <person name="Tran N.C."/>
            <person name="Knight R."/>
            <person name="Edlund A."/>
        </authorList>
    </citation>
    <scope>NUCLEOTIDE SEQUENCE</scope>
    <source>
        <strain evidence="3">JCVI_47_bin.4</strain>
    </source>
</reference>
<feature type="compositionally biased region" description="Polar residues" evidence="1">
    <location>
        <begin position="28"/>
        <end position="42"/>
    </location>
</feature>
<feature type="region of interest" description="Disordered" evidence="1">
    <location>
        <begin position="1"/>
        <end position="62"/>
    </location>
</feature>
<organism evidence="3 4">
    <name type="scientific">Rothia dentocariosa</name>
    <dbReference type="NCBI Taxonomy" id="2047"/>
    <lineage>
        <taxon>Bacteria</taxon>
        <taxon>Bacillati</taxon>
        <taxon>Actinomycetota</taxon>
        <taxon>Actinomycetes</taxon>
        <taxon>Micrococcales</taxon>
        <taxon>Micrococcaceae</taxon>
        <taxon>Rothia</taxon>
    </lineage>
</organism>
<name>A0A930KLY8_9MICC</name>
<evidence type="ECO:0000256" key="1">
    <source>
        <dbReference type="SAM" id="MobiDB-lite"/>
    </source>
</evidence>
<feature type="transmembrane region" description="Helical" evidence="2">
    <location>
        <begin position="94"/>
        <end position="115"/>
    </location>
</feature>
<gene>
    <name evidence="3" type="ORF">HXO56_12475</name>
</gene>
<evidence type="ECO:0000313" key="4">
    <source>
        <dbReference type="Proteomes" id="UP000769484"/>
    </source>
</evidence>
<feature type="non-terminal residue" evidence="3">
    <location>
        <position position="154"/>
    </location>
</feature>
<proteinExistence type="predicted"/>